<evidence type="ECO:0000256" key="1">
    <source>
        <dbReference type="SAM" id="SignalP"/>
    </source>
</evidence>
<feature type="non-terminal residue" evidence="2">
    <location>
        <position position="279"/>
    </location>
</feature>
<organism evidence="2 3">
    <name type="scientific">Candidatus Spyradosoma merdigallinarum</name>
    <dbReference type="NCBI Taxonomy" id="2840950"/>
    <lineage>
        <taxon>Bacteria</taxon>
        <taxon>Pseudomonadati</taxon>
        <taxon>Verrucomicrobiota</taxon>
        <taxon>Opitutia</taxon>
        <taxon>Opitutia incertae sedis</taxon>
        <taxon>Candidatus Spyradosoma</taxon>
    </lineage>
</organism>
<name>A0A9D1NJ00_9BACT</name>
<feature type="chain" id="PRO_5039548230" description="PEGA domain-containing protein" evidence="1">
    <location>
        <begin position="34"/>
        <end position="279"/>
    </location>
</feature>
<protein>
    <recommendedName>
        <fullName evidence="4">PEGA domain-containing protein</fullName>
    </recommendedName>
</protein>
<reference evidence="2" key="1">
    <citation type="submission" date="2020-10" db="EMBL/GenBank/DDBJ databases">
        <authorList>
            <person name="Gilroy R."/>
        </authorList>
    </citation>
    <scope>NUCLEOTIDE SEQUENCE</scope>
    <source>
        <strain evidence="2">10669</strain>
    </source>
</reference>
<sequence>MIVFPRSVSFPRRTSFLALAALICAVFFTPRLAAAPLAVSAEPGTQAAFKAASAEGAPVVLGVVPADGLLLLAEAPASAGTLIFTHPEAVGEVALDFDPVKSPGKISPNIKLRPATLIVAALPADETEIFINGQHRGRGAVTLGGVAPREKITVEARSARRGMQSRVVSAEPGESLTVKFDLRGNEISSRPDGQIVLPELPLVLASQPGATMKSDGVPVVPEEGVLRGLAPGERVVEIFLPWRGREVCVWRGALPARSAMLPGADVVAIPNPVSSAPAP</sequence>
<dbReference type="AlphaFoldDB" id="A0A9D1NJ00"/>
<keyword evidence="1" id="KW-0732">Signal</keyword>
<proteinExistence type="predicted"/>
<feature type="signal peptide" evidence="1">
    <location>
        <begin position="1"/>
        <end position="33"/>
    </location>
</feature>
<comment type="caution">
    <text evidence="2">The sequence shown here is derived from an EMBL/GenBank/DDBJ whole genome shotgun (WGS) entry which is preliminary data.</text>
</comment>
<evidence type="ECO:0000313" key="3">
    <source>
        <dbReference type="Proteomes" id="UP000886812"/>
    </source>
</evidence>
<accession>A0A9D1NJ00</accession>
<dbReference type="Proteomes" id="UP000886812">
    <property type="component" value="Unassembled WGS sequence"/>
</dbReference>
<gene>
    <name evidence="2" type="ORF">IAC75_01220</name>
</gene>
<reference evidence="2" key="2">
    <citation type="journal article" date="2021" name="PeerJ">
        <title>Extensive microbial diversity within the chicken gut microbiome revealed by metagenomics and culture.</title>
        <authorList>
            <person name="Gilroy R."/>
            <person name="Ravi A."/>
            <person name="Getino M."/>
            <person name="Pursley I."/>
            <person name="Horton D.L."/>
            <person name="Alikhan N.F."/>
            <person name="Baker D."/>
            <person name="Gharbi K."/>
            <person name="Hall N."/>
            <person name="Watson M."/>
            <person name="Adriaenssens E.M."/>
            <person name="Foster-Nyarko E."/>
            <person name="Jarju S."/>
            <person name="Secka A."/>
            <person name="Antonio M."/>
            <person name="Oren A."/>
            <person name="Chaudhuri R.R."/>
            <person name="La Ragione R."/>
            <person name="Hildebrand F."/>
            <person name="Pallen M.J."/>
        </authorList>
    </citation>
    <scope>NUCLEOTIDE SEQUENCE</scope>
    <source>
        <strain evidence="2">10669</strain>
    </source>
</reference>
<evidence type="ECO:0008006" key="4">
    <source>
        <dbReference type="Google" id="ProtNLM"/>
    </source>
</evidence>
<dbReference type="EMBL" id="DVOG01000032">
    <property type="protein sequence ID" value="HIV03756.1"/>
    <property type="molecule type" value="Genomic_DNA"/>
</dbReference>
<evidence type="ECO:0000313" key="2">
    <source>
        <dbReference type="EMBL" id="HIV03756.1"/>
    </source>
</evidence>